<keyword evidence="2" id="KW-0812">Transmembrane</keyword>
<evidence type="ECO:0000256" key="3">
    <source>
        <dbReference type="ARBA" id="ARBA00023237"/>
    </source>
</evidence>
<keyword evidence="7" id="KW-1185">Reference proteome</keyword>
<dbReference type="InterPro" id="IPR005565">
    <property type="entry name" value="Hemolysn_activator_HlyB_C"/>
</dbReference>
<proteinExistence type="predicted"/>
<dbReference type="InterPro" id="IPR013686">
    <property type="entry name" value="Polypept-transport_assoc_ShlB"/>
</dbReference>
<dbReference type="Gene3D" id="3.10.20.310">
    <property type="entry name" value="membrane protein fhac"/>
    <property type="match status" value="1"/>
</dbReference>
<comment type="caution">
    <text evidence="6">The sequence shown here is derived from an EMBL/GenBank/DDBJ whole genome shotgun (WGS) entry which is preliminary data.</text>
</comment>
<dbReference type="Proteomes" id="UP000652176">
    <property type="component" value="Unassembled WGS sequence"/>
</dbReference>
<keyword evidence="3" id="KW-0998">Cell outer membrane</keyword>
<dbReference type="PANTHER" id="PTHR34597:SF1">
    <property type="entry name" value="HEME_HEMOPEXIN TRANSPORTER PROTEIN HUXB"/>
    <property type="match status" value="1"/>
</dbReference>
<dbReference type="EMBL" id="JACXSS010000001">
    <property type="protein sequence ID" value="MBD9354713.1"/>
    <property type="molecule type" value="Genomic_DNA"/>
</dbReference>
<sequence>MEINTSYLTKPLTFISLAGYCISASALDAGQLLNEQQRTQPPNQPQLNEIERPAQELKFDDVQATDKIKIKTIRFQGAEHLNLDPQLSQWVAEAIGKELSFAQLQQLAEHVTRQLRNSGYLLSKAYLPKQDVTEGEIQINILQGQVDKDGLTIKGDGLRINELRLQDVLQQSVRAGQALRKDELERSLLLINDMPGLNAQASLGGGTAAGTSKVTVNIKEGSLLTGGVWSDNFGNRYAGTWRGNGLLNINDPLRIGDQLRLTMTGSEGTMLGSARYTVPLTANGLGMDLHYSNLQYHLLDGYFPGAKFAGEANTVGTGFSYPFIRSRQPSLWGSVGFDHRALRDNWSTGNLSDRQINEALVSLTANTLDSWFGGGISNGRIGMVAGDLDRSDNADDLYNDLQGPKTQGGFAKFTYILARLQKLNEQFSLYGALNGQQANGNLDSSEKFILGGPAGVRAYPIGEASGDHGWVINTELRWDLPYATPIGKLQMLSFIDTGHITLHDHAWANAINNLSGKNNYQLSGGGISINLTQYNRYQISGTWAAPIGGNPGRTGNDRSTAKDADENRFWLQAMLWF</sequence>
<dbReference type="InterPro" id="IPR051544">
    <property type="entry name" value="TPS_OM_transporter"/>
</dbReference>
<dbReference type="Pfam" id="PF03865">
    <property type="entry name" value="ShlB"/>
    <property type="match status" value="1"/>
</dbReference>
<feature type="domain" description="Polypeptide-transport-associated ShlB-type" evidence="5">
    <location>
        <begin position="69"/>
        <end position="144"/>
    </location>
</feature>
<feature type="domain" description="Haemolysin activator HlyB C-terminal" evidence="4">
    <location>
        <begin position="210"/>
        <end position="504"/>
    </location>
</feature>
<protein>
    <submittedName>
        <fullName evidence="6">ShlB/FhaC/HecB family hemolysin secretion/activation protein</fullName>
    </submittedName>
</protein>
<organism evidence="6 7">
    <name type="scientific">Methylomonas albis</name>
    <dbReference type="NCBI Taxonomy" id="1854563"/>
    <lineage>
        <taxon>Bacteria</taxon>
        <taxon>Pseudomonadati</taxon>
        <taxon>Pseudomonadota</taxon>
        <taxon>Gammaproteobacteria</taxon>
        <taxon>Methylococcales</taxon>
        <taxon>Methylococcaceae</taxon>
        <taxon>Methylomonas</taxon>
    </lineage>
</organism>
<evidence type="ECO:0000256" key="1">
    <source>
        <dbReference type="ARBA" id="ARBA00022452"/>
    </source>
</evidence>
<name>A0ABR9CXM4_9GAMM</name>
<dbReference type="PANTHER" id="PTHR34597">
    <property type="entry name" value="SLR1661 PROTEIN"/>
    <property type="match status" value="1"/>
</dbReference>
<evidence type="ECO:0000256" key="2">
    <source>
        <dbReference type="ARBA" id="ARBA00022692"/>
    </source>
</evidence>
<evidence type="ECO:0000313" key="7">
    <source>
        <dbReference type="Proteomes" id="UP000652176"/>
    </source>
</evidence>
<dbReference type="Gene3D" id="2.40.160.50">
    <property type="entry name" value="membrane protein fhac: a member of the omp85/tpsb transporter family"/>
    <property type="match status" value="1"/>
</dbReference>
<evidence type="ECO:0000259" key="5">
    <source>
        <dbReference type="Pfam" id="PF08479"/>
    </source>
</evidence>
<accession>A0ABR9CXM4</accession>
<gene>
    <name evidence="6" type="ORF">IE877_02235</name>
</gene>
<dbReference type="RefSeq" id="WP_192372825.1">
    <property type="nucleotide sequence ID" value="NZ_CAJHIV010000001.1"/>
</dbReference>
<evidence type="ECO:0000313" key="6">
    <source>
        <dbReference type="EMBL" id="MBD9354713.1"/>
    </source>
</evidence>
<dbReference type="Pfam" id="PF08479">
    <property type="entry name" value="POTRA_2"/>
    <property type="match status" value="1"/>
</dbReference>
<reference evidence="6 7" key="1">
    <citation type="submission" date="2020-09" db="EMBL/GenBank/DDBJ databases">
        <title>Methylomonas albis sp. nov. and Methylomonas fluvii sp. nov.: Two cold-adapted methanotrophs from the River Elbe and an amended description of Methylovulum psychrotolerans strain Eb1.</title>
        <authorList>
            <person name="Bussmann I.K."/>
            <person name="Klings K.-W."/>
            <person name="Warnstedt J."/>
            <person name="Hoppert M."/>
            <person name="Saborowski A."/>
            <person name="Horn F."/>
            <person name="Liebner S."/>
        </authorList>
    </citation>
    <scope>NUCLEOTIDE SEQUENCE [LARGE SCALE GENOMIC DNA]</scope>
    <source>
        <strain evidence="6 7">EbA</strain>
    </source>
</reference>
<evidence type="ECO:0000259" key="4">
    <source>
        <dbReference type="Pfam" id="PF03865"/>
    </source>
</evidence>
<keyword evidence="1" id="KW-0472">Membrane</keyword>
<keyword evidence="1" id="KW-1134">Transmembrane beta strand</keyword>